<evidence type="ECO:0000256" key="2">
    <source>
        <dbReference type="SAM" id="MobiDB-lite"/>
    </source>
</evidence>
<accession>A0A1G5SIC4</accession>
<feature type="region of interest" description="Disordered" evidence="2">
    <location>
        <begin position="120"/>
        <end position="146"/>
    </location>
</feature>
<dbReference type="AlphaFoldDB" id="A0A1G5SIC4"/>
<feature type="compositionally biased region" description="Polar residues" evidence="2">
    <location>
        <begin position="120"/>
        <end position="133"/>
    </location>
</feature>
<organism evidence="3 4">
    <name type="scientific">Nitrosomonas mobilis</name>
    <dbReference type="NCBI Taxonomy" id="51642"/>
    <lineage>
        <taxon>Bacteria</taxon>
        <taxon>Pseudomonadati</taxon>
        <taxon>Pseudomonadota</taxon>
        <taxon>Betaproteobacteria</taxon>
        <taxon>Nitrosomonadales</taxon>
        <taxon>Nitrosomonadaceae</taxon>
        <taxon>Nitrosomonas</taxon>
    </lineage>
</organism>
<dbReference type="RefSeq" id="WP_143001951.1">
    <property type="nucleotide sequence ID" value="NZ_FMWO01000092.1"/>
</dbReference>
<name>A0A1G5SIC4_9PROT</name>
<dbReference type="STRING" id="51642.NSMM_800072"/>
<protein>
    <submittedName>
        <fullName evidence="3">Uncharacterized protein</fullName>
    </submittedName>
</protein>
<keyword evidence="1" id="KW-0175">Coiled coil</keyword>
<sequence length="146" mass="17063">MRTKADKYFFETLLIFFLLIAILPVKTSASSQDEEVYFSAQSSERNSEHKILARQYENLARKAESKIHELEETINHKPRSSFYGLHGQHVKSRVRSKIISYKKAMEENQEKAEYHRKMAVSQNHQTSDISLKQSVHIKHMPNISDN</sequence>
<reference evidence="3 4" key="1">
    <citation type="submission" date="2016-10" db="EMBL/GenBank/DDBJ databases">
        <authorList>
            <person name="de Groot N.N."/>
        </authorList>
    </citation>
    <scope>NUCLEOTIDE SEQUENCE [LARGE SCALE GENOMIC DNA]</scope>
    <source>
        <strain evidence="3">1</strain>
    </source>
</reference>
<evidence type="ECO:0000313" key="3">
    <source>
        <dbReference type="EMBL" id="SCZ86878.1"/>
    </source>
</evidence>
<evidence type="ECO:0000313" key="4">
    <source>
        <dbReference type="Proteomes" id="UP000198729"/>
    </source>
</evidence>
<dbReference type="EMBL" id="FMWO01000092">
    <property type="protein sequence ID" value="SCZ86878.1"/>
    <property type="molecule type" value="Genomic_DNA"/>
</dbReference>
<dbReference type="Proteomes" id="UP000198729">
    <property type="component" value="Unassembled WGS sequence"/>
</dbReference>
<gene>
    <name evidence="3" type="ORF">NSMM_800072</name>
</gene>
<evidence type="ECO:0000256" key="1">
    <source>
        <dbReference type="SAM" id="Coils"/>
    </source>
</evidence>
<dbReference type="OrthoDB" id="8546879at2"/>
<keyword evidence="4" id="KW-1185">Reference proteome</keyword>
<feature type="coiled-coil region" evidence="1">
    <location>
        <begin position="46"/>
        <end position="73"/>
    </location>
</feature>
<proteinExistence type="predicted"/>